<name>A0A841YBH6_9LIST</name>
<reference evidence="1 2" key="1">
    <citation type="submission" date="2020-03" db="EMBL/GenBank/DDBJ databases">
        <title>Soil Listeria distribution.</title>
        <authorList>
            <person name="Liao J."/>
            <person name="Wiedmann M."/>
        </authorList>
    </citation>
    <scope>NUCLEOTIDE SEQUENCE [LARGE SCALE GENOMIC DNA]</scope>
    <source>
        <strain evidence="1 2">FSL L7-1645</strain>
    </source>
</reference>
<evidence type="ECO:0000313" key="2">
    <source>
        <dbReference type="Proteomes" id="UP000571128"/>
    </source>
</evidence>
<dbReference type="Gene3D" id="2.60.120.10">
    <property type="entry name" value="Jelly Rolls"/>
    <property type="match status" value="1"/>
</dbReference>
<evidence type="ECO:0000313" key="1">
    <source>
        <dbReference type="EMBL" id="MBC1397610.1"/>
    </source>
</evidence>
<dbReference type="InterPro" id="IPR014710">
    <property type="entry name" value="RmlC-like_jellyroll"/>
</dbReference>
<accession>A0A841YBH6</accession>
<dbReference type="AlphaFoldDB" id="A0A841YBH6"/>
<dbReference type="EMBL" id="JAARPY010000002">
    <property type="protein sequence ID" value="MBC1397610.1"/>
    <property type="molecule type" value="Genomic_DNA"/>
</dbReference>
<protein>
    <submittedName>
        <fullName evidence="1">Crp/Fnr family transcriptional regulator</fullName>
    </submittedName>
</protein>
<organism evidence="1 2">
    <name type="scientific">Listeria fleischmannii</name>
    <dbReference type="NCBI Taxonomy" id="1069827"/>
    <lineage>
        <taxon>Bacteria</taxon>
        <taxon>Bacillati</taxon>
        <taxon>Bacillota</taxon>
        <taxon>Bacilli</taxon>
        <taxon>Bacillales</taxon>
        <taxon>Listeriaceae</taxon>
        <taxon>Listeria</taxon>
    </lineage>
</organism>
<comment type="caution">
    <text evidence="1">The sequence shown here is derived from an EMBL/GenBank/DDBJ whole genome shotgun (WGS) entry which is preliminary data.</text>
</comment>
<sequence>MNQPINIYSALNEAGLLWQAKKIPFDDNIIIMDDYIFRDHLLFLSQGIAKIEIKRNQAWEFETLVANDTILGLEHCFLPNIYADKMEYRMTSLNEGIAFEIPKQQLLSYLYAHPLVFHQLIEDLTIRYKFLTFNQQEKKAPLKQRIIDLLMEFIILTHQEDQGEYLKIPFFKEEFISTSLKCSTQHIQHILSSLAEQQIICITENQELVIHYPHLKKFSTIA</sequence>
<gene>
    <name evidence="1" type="ORF">HB844_01880</name>
</gene>
<dbReference type="RefSeq" id="WP_185338603.1">
    <property type="nucleotide sequence ID" value="NZ_JAARPY010000002.1"/>
</dbReference>
<dbReference type="Proteomes" id="UP000571128">
    <property type="component" value="Unassembled WGS sequence"/>
</dbReference>
<proteinExistence type="predicted"/>